<dbReference type="InterPro" id="IPR003323">
    <property type="entry name" value="OTU_dom"/>
</dbReference>
<evidence type="ECO:0000259" key="2">
    <source>
        <dbReference type="PROSITE" id="PS50802"/>
    </source>
</evidence>
<organism evidence="3">
    <name type="scientific">viral metagenome</name>
    <dbReference type="NCBI Taxonomy" id="1070528"/>
    <lineage>
        <taxon>unclassified sequences</taxon>
        <taxon>metagenomes</taxon>
        <taxon>organismal metagenomes</taxon>
    </lineage>
</organism>
<feature type="compositionally biased region" description="Low complexity" evidence="1">
    <location>
        <begin position="500"/>
        <end position="519"/>
    </location>
</feature>
<dbReference type="EMBL" id="MN739578">
    <property type="protein sequence ID" value="QHT14114.1"/>
    <property type="molecule type" value="Genomic_DNA"/>
</dbReference>
<name>A0A6C0DD61_9ZZZZ</name>
<protein>
    <recommendedName>
        <fullName evidence="2">OTU domain-containing protein</fullName>
    </recommendedName>
</protein>
<accession>A0A6C0DD61</accession>
<feature type="domain" description="OTU" evidence="2">
    <location>
        <begin position="191"/>
        <end position="348"/>
    </location>
</feature>
<evidence type="ECO:0000256" key="1">
    <source>
        <dbReference type="SAM" id="MobiDB-lite"/>
    </source>
</evidence>
<proteinExistence type="predicted"/>
<sequence length="612" mass="70342">MSSLEIKQNNNENNNEYNVIINTGILLDRNNIHNDENNYIQTIGSDDDNNNNIVIKIIKNGDNSFNIAYNYNNYNNTNNINKIFINYIYLIFDNKKLVINIEKEFEIEKEFGIEIKIKFIKTIEKENRELRDEHTNQMYKKIFENEKWSIENMIMKNNQTTLLETKNLDSFFDDKYFYFIVGGNCSSSNNDYYYHNVGDGNCLFNAFAQIFIPADRDTKYYDEKVPNIATNLRKFVATIYEHSLNNENIREKYNIKLDKKFTIDEKKNNEIVQKEYKLEEYTNYIKEDKAYSADDDLTLLSIFFNFNCNIIQYQDTLTNTPTNTPVVNQQLNLKLAQDKKNFSEMYPFESQDKIIIIKYPFIFCNVSRDHWELKKHNCYFNYLTKVNQSVKDFNSLFDDENKEKPSNDETQEIANINDENKKKPSNDETQEIANIIKAIDVFINSGSSSTSITNDYSDEVVSVVGAVDGSNSSGSSSGSSTSTTNDYSDEVVSVVGAVDGSRSTGSGSSTTTTASSSSSSVTSTTFIVPKEKTNLKDFFMKTSYIIKKGDKKYLFAELGSATAPEIAPVDKVIYKNAEITITEFWQNKLIDTEQFGYIIEDGAEKYGVVPDF</sequence>
<feature type="region of interest" description="Disordered" evidence="1">
    <location>
        <begin position="498"/>
        <end position="519"/>
    </location>
</feature>
<dbReference type="AlphaFoldDB" id="A0A6C0DD61"/>
<reference evidence="3" key="1">
    <citation type="journal article" date="2020" name="Nature">
        <title>Giant virus diversity and host interactions through global metagenomics.</title>
        <authorList>
            <person name="Schulz F."/>
            <person name="Roux S."/>
            <person name="Paez-Espino D."/>
            <person name="Jungbluth S."/>
            <person name="Walsh D.A."/>
            <person name="Denef V.J."/>
            <person name="McMahon K.D."/>
            <person name="Konstantinidis K.T."/>
            <person name="Eloe-Fadrosh E.A."/>
            <person name="Kyrpides N.C."/>
            <person name="Woyke T."/>
        </authorList>
    </citation>
    <scope>NUCLEOTIDE SEQUENCE</scope>
    <source>
        <strain evidence="3">GVMAG-M-3300023174-134</strain>
    </source>
</reference>
<dbReference type="PROSITE" id="PS50802">
    <property type="entry name" value="OTU"/>
    <property type="match status" value="1"/>
</dbReference>
<evidence type="ECO:0000313" key="3">
    <source>
        <dbReference type="EMBL" id="QHT14114.1"/>
    </source>
</evidence>
<dbReference type="Gene3D" id="3.90.70.80">
    <property type="match status" value="1"/>
</dbReference>